<evidence type="ECO:0000313" key="1">
    <source>
        <dbReference type="EMBL" id="CAD7421292.1"/>
    </source>
</evidence>
<gene>
    <name evidence="1" type="ORF">TPSB3V08_LOCUS14707</name>
</gene>
<name>A0A7R9HGY5_TIMPO</name>
<organism evidence="1">
    <name type="scientific">Timema poppense</name>
    <name type="common">Walking stick</name>
    <dbReference type="NCBI Taxonomy" id="170557"/>
    <lineage>
        <taxon>Eukaryota</taxon>
        <taxon>Metazoa</taxon>
        <taxon>Ecdysozoa</taxon>
        <taxon>Arthropoda</taxon>
        <taxon>Hexapoda</taxon>
        <taxon>Insecta</taxon>
        <taxon>Pterygota</taxon>
        <taxon>Neoptera</taxon>
        <taxon>Polyneoptera</taxon>
        <taxon>Phasmatodea</taxon>
        <taxon>Timematodea</taxon>
        <taxon>Timematoidea</taxon>
        <taxon>Timematidae</taxon>
        <taxon>Timema</taxon>
    </lineage>
</organism>
<protein>
    <submittedName>
        <fullName evidence="1">Uncharacterized protein</fullName>
    </submittedName>
</protein>
<dbReference type="EMBL" id="OD047111">
    <property type="protein sequence ID" value="CAD7421292.1"/>
    <property type="molecule type" value="Genomic_DNA"/>
</dbReference>
<reference evidence="1" key="1">
    <citation type="submission" date="2020-11" db="EMBL/GenBank/DDBJ databases">
        <authorList>
            <person name="Tran Van P."/>
        </authorList>
    </citation>
    <scope>NUCLEOTIDE SEQUENCE</scope>
</reference>
<proteinExistence type="predicted"/>
<sequence>MFVLKGWGGLSMKLIPSRVRRVEVFLSKLARSLAFDVVMVELHEYQGHGLSPSAAGQERASDHLLRGCTSQEGHGGISLSPVSLQSSSEYVVI</sequence>
<accession>A0A7R9HGY5</accession>
<dbReference type="AlphaFoldDB" id="A0A7R9HGY5"/>